<dbReference type="Proteomes" id="UP001446205">
    <property type="component" value="Unassembled WGS sequence"/>
</dbReference>
<dbReference type="NCBIfam" id="TIGR01509">
    <property type="entry name" value="HAD-SF-IA-v3"/>
    <property type="match status" value="1"/>
</dbReference>
<dbReference type="NCBIfam" id="TIGR01449">
    <property type="entry name" value="PGP_bact"/>
    <property type="match status" value="1"/>
</dbReference>
<dbReference type="GO" id="GO:0008967">
    <property type="term" value="F:phosphoglycolate phosphatase activity"/>
    <property type="evidence" value="ECO:0007669"/>
    <property type="project" value="UniProtKB-EC"/>
</dbReference>
<dbReference type="InterPro" id="IPR023214">
    <property type="entry name" value="HAD_sf"/>
</dbReference>
<accession>A0ABU9DAR5</accession>
<dbReference type="InterPro" id="IPR023198">
    <property type="entry name" value="PGP-like_dom2"/>
</dbReference>
<name>A0ABU9DAR5_9PROT</name>
<dbReference type="InterPro" id="IPR006439">
    <property type="entry name" value="HAD-SF_hydro_IA"/>
</dbReference>
<evidence type="ECO:0000256" key="4">
    <source>
        <dbReference type="ARBA" id="ARBA00006171"/>
    </source>
</evidence>
<comment type="similarity">
    <text evidence="4 10">Belongs to the HAD-like hydrolase superfamily. CbbY/CbbZ/Gph/YieH family.</text>
</comment>
<dbReference type="RefSeq" id="WP_341370865.1">
    <property type="nucleotide sequence ID" value="NZ_JBBPCO010000007.1"/>
</dbReference>
<comment type="catalytic activity">
    <reaction evidence="1 10">
        <text>2-phosphoglycolate + H2O = glycolate + phosphate</text>
        <dbReference type="Rhea" id="RHEA:14369"/>
        <dbReference type="ChEBI" id="CHEBI:15377"/>
        <dbReference type="ChEBI" id="CHEBI:29805"/>
        <dbReference type="ChEBI" id="CHEBI:43474"/>
        <dbReference type="ChEBI" id="CHEBI:58033"/>
        <dbReference type="EC" id="3.1.3.18"/>
    </reaction>
</comment>
<dbReference type="HAMAP" id="MF_00495">
    <property type="entry name" value="GPH_hydrolase_bact"/>
    <property type="match status" value="1"/>
</dbReference>
<dbReference type="Gene3D" id="3.40.50.1000">
    <property type="entry name" value="HAD superfamily/HAD-like"/>
    <property type="match status" value="1"/>
</dbReference>
<dbReference type="SFLD" id="SFLDS00003">
    <property type="entry name" value="Haloacid_Dehalogenase"/>
    <property type="match status" value="1"/>
</dbReference>
<dbReference type="InterPro" id="IPR041492">
    <property type="entry name" value="HAD_2"/>
</dbReference>
<dbReference type="SFLD" id="SFLDG01129">
    <property type="entry name" value="C1.5:_HAD__Beta-PGM__Phosphata"/>
    <property type="match status" value="1"/>
</dbReference>
<evidence type="ECO:0000256" key="1">
    <source>
        <dbReference type="ARBA" id="ARBA00000830"/>
    </source>
</evidence>
<dbReference type="Pfam" id="PF13419">
    <property type="entry name" value="HAD_2"/>
    <property type="match status" value="1"/>
</dbReference>
<keyword evidence="6 10" id="KW-0479">Metal-binding</keyword>
<dbReference type="PRINTS" id="PR00413">
    <property type="entry name" value="HADHALOGNASE"/>
</dbReference>
<proteinExistence type="inferred from homology"/>
<evidence type="ECO:0000256" key="5">
    <source>
        <dbReference type="ARBA" id="ARBA00013078"/>
    </source>
</evidence>
<dbReference type="InterPro" id="IPR036412">
    <property type="entry name" value="HAD-like_sf"/>
</dbReference>
<comment type="function">
    <text evidence="10">Specifically catalyzes the dephosphorylation of 2-phosphoglycolate. Is involved in the dissimilation of the intracellular 2-phosphoglycolate formed during the DNA repair of 3'-phosphoglycolate ends, a major class of DNA lesions induced by oxidative stress.</text>
</comment>
<dbReference type="PANTHER" id="PTHR43434">
    <property type="entry name" value="PHOSPHOGLYCOLATE PHOSPHATASE"/>
    <property type="match status" value="1"/>
</dbReference>
<keyword evidence="7 10" id="KW-0378">Hydrolase</keyword>
<organism evidence="11 12">
    <name type="scientific">Thermithiobacillus plumbiphilus</name>
    <dbReference type="NCBI Taxonomy" id="1729899"/>
    <lineage>
        <taxon>Bacteria</taxon>
        <taxon>Pseudomonadati</taxon>
        <taxon>Pseudomonadota</taxon>
        <taxon>Acidithiobacillia</taxon>
        <taxon>Acidithiobacillales</taxon>
        <taxon>Thermithiobacillaceae</taxon>
        <taxon>Thermithiobacillus</taxon>
    </lineage>
</organism>
<feature type="binding site" evidence="10">
    <location>
        <position position="21"/>
    </location>
    <ligand>
        <name>Mg(2+)</name>
        <dbReference type="ChEBI" id="CHEBI:18420"/>
    </ligand>
</feature>
<evidence type="ECO:0000256" key="6">
    <source>
        <dbReference type="ARBA" id="ARBA00022723"/>
    </source>
</evidence>
<evidence type="ECO:0000313" key="12">
    <source>
        <dbReference type="Proteomes" id="UP001446205"/>
    </source>
</evidence>
<dbReference type="EC" id="3.1.3.18" evidence="5 10"/>
<dbReference type="NCBIfam" id="NF009695">
    <property type="entry name" value="PRK13222.1-2"/>
    <property type="match status" value="1"/>
</dbReference>
<dbReference type="InterPro" id="IPR037512">
    <property type="entry name" value="PGPase_prok"/>
</dbReference>
<comment type="caution">
    <text evidence="11">The sequence shown here is derived from an EMBL/GenBank/DDBJ whole genome shotgun (WGS) entry which is preliminary data.</text>
</comment>
<evidence type="ECO:0000256" key="3">
    <source>
        <dbReference type="ARBA" id="ARBA00004818"/>
    </source>
</evidence>
<dbReference type="EMBL" id="JBBPCO010000007">
    <property type="protein sequence ID" value="MEK8089808.1"/>
    <property type="molecule type" value="Genomic_DNA"/>
</dbReference>
<dbReference type="SFLD" id="SFLDG01135">
    <property type="entry name" value="C1.5.6:_HAD__Beta-PGM__Phospha"/>
    <property type="match status" value="1"/>
</dbReference>
<keyword evidence="9 10" id="KW-0119">Carbohydrate metabolism</keyword>
<protein>
    <recommendedName>
        <fullName evidence="5 10">Phosphoglycolate phosphatase</fullName>
        <shortName evidence="10">PGP</shortName>
        <shortName evidence="10">PGPase</shortName>
        <ecNumber evidence="5 10">3.1.3.18</ecNumber>
    </recommendedName>
</protein>
<gene>
    <name evidence="11" type="ORF">WOB96_08495</name>
</gene>
<comment type="pathway">
    <text evidence="3 10">Organic acid metabolism; glycolate biosynthesis; glycolate from 2-phosphoglycolate: step 1/1.</text>
</comment>
<keyword evidence="12" id="KW-1185">Reference proteome</keyword>
<dbReference type="NCBIfam" id="TIGR01549">
    <property type="entry name" value="HAD-SF-IA-v1"/>
    <property type="match status" value="1"/>
</dbReference>
<sequence length="230" mass="25293">MAVLMKPRFQPPFTAKAVVIDLDGTLIDTAGDLAAAANRMLQELGRPTVELPIIRGFIGNGVKELVRRTLRLTEEPSDDMVNEAFAIYMAHYKNHLHDTSRPYPGVQETVEALRREGRVLGCITNKRDELTQPLLKALGLHHYFQIILSGDTLPKRKPDPMPLLHASHVLGIAAEDMLLVGDSRNDTEAAFGAGVPVVCVTYGYNGDQDVRELNPDAVIDEFADLSNLLA</sequence>
<keyword evidence="8 10" id="KW-0460">Magnesium</keyword>
<comment type="cofactor">
    <cofactor evidence="2 10">
        <name>Mg(2+)</name>
        <dbReference type="ChEBI" id="CHEBI:18420"/>
    </cofactor>
</comment>
<feature type="active site" description="Nucleophile" evidence="10">
    <location>
        <position position="21"/>
    </location>
</feature>
<evidence type="ECO:0000313" key="11">
    <source>
        <dbReference type="EMBL" id="MEK8089808.1"/>
    </source>
</evidence>
<dbReference type="SUPFAM" id="SSF56784">
    <property type="entry name" value="HAD-like"/>
    <property type="match status" value="1"/>
</dbReference>
<evidence type="ECO:0000256" key="9">
    <source>
        <dbReference type="ARBA" id="ARBA00023277"/>
    </source>
</evidence>
<dbReference type="Gene3D" id="1.10.150.240">
    <property type="entry name" value="Putative phosphatase, domain 2"/>
    <property type="match status" value="1"/>
</dbReference>
<feature type="binding site" evidence="10">
    <location>
        <position position="23"/>
    </location>
    <ligand>
        <name>Mg(2+)</name>
        <dbReference type="ChEBI" id="CHEBI:18420"/>
    </ligand>
</feature>
<dbReference type="CDD" id="cd16417">
    <property type="entry name" value="HAD_PGPase"/>
    <property type="match status" value="1"/>
</dbReference>
<reference evidence="11 12" key="1">
    <citation type="submission" date="2024-04" db="EMBL/GenBank/DDBJ databases">
        <authorList>
            <person name="Abashina T."/>
            <person name="Shaikin A."/>
        </authorList>
    </citation>
    <scope>NUCLEOTIDE SEQUENCE [LARGE SCALE GENOMIC DNA]</scope>
    <source>
        <strain evidence="11 12">AAFK</strain>
    </source>
</reference>
<feature type="binding site" evidence="10">
    <location>
        <position position="182"/>
    </location>
    <ligand>
        <name>Mg(2+)</name>
        <dbReference type="ChEBI" id="CHEBI:18420"/>
    </ligand>
</feature>
<evidence type="ECO:0000256" key="7">
    <source>
        <dbReference type="ARBA" id="ARBA00022801"/>
    </source>
</evidence>
<dbReference type="InterPro" id="IPR050155">
    <property type="entry name" value="HAD-like_hydrolase_sf"/>
</dbReference>
<dbReference type="PANTHER" id="PTHR43434:SF1">
    <property type="entry name" value="PHOSPHOGLYCOLATE PHOSPHATASE"/>
    <property type="match status" value="1"/>
</dbReference>
<evidence type="ECO:0000256" key="8">
    <source>
        <dbReference type="ARBA" id="ARBA00022842"/>
    </source>
</evidence>
<evidence type="ECO:0000256" key="10">
    <source>
        <dbReference type="HAMAP-Rule" id="MF_00495"/>
    </source>
</evidence>
<evidence type="ECO:0000256" key="2">
    <source>
        <dbReference type="ARBA" id="ARBA00001946"/>
    </source>
</evidence>